<dbReference type="STRING" id="416016.SAMN05443547_0254"/>
<accession>A0A1M7ZSR5</accession>
<dbReference type="OrthoDB" id="5513217at2"/>
<dbReference type="RefSeq" id="WP_073580636.1">
    <property type="nucleotide sequence ID" value="NZ_CBCSEA010000003.1"/>
</dbReference>
<keyword evidence="4" id="KW-1185">Reference proteome</keyword>
<dbReference type="InterPro" id="IPR006121">
    <property type="entry name" value="HMA_dom"/>
</dbReference>
<dbReference type="SUPFAM" id="SSF55008">
    <property type="entry name" value="HMA, heavy metal-associated domain"/>
    <property type="match status" value="1"/>
</dbReference>
<feature type="domain" description="HMA" evidence="2">
    <location>
        <begin position="26"/>
        <end position="92"/>
    </location>
</feature>
<dbReference type="GO" id="GO:0046872">
    <property type="term" value="F:metal ion binding"/>
    <property type="evidence" value="ECO:0007669"/>
    <property type="project" value="InterPro"/>
</dbReference>
<evidence type="ECO:0000259" key="2">
    <source>
        <dbReference type="PROSITE" id="PS50846"/>
    </source>
</evidence>
<evidence type="ECO:0000256" key="1">
    <source>
        <dbReference type="SAM" id="SignalP"/>
    </source>
</evidence>
<organism evidence="3 4">
    <name type="scientific">Flavobacterium cucumis</name>
    <dbReference type="NCBI Taxonomy" id="416016"/>
    <lineage>
        <taxon>Bacteria</taxon>
        <taxon>Pseudomonadati</taxon>
        <taxon>Bacteroidota</taxon>
        <taxon>Flavobacteriia</taxon>
        <taxon>Flavobacteriales</taxon>
        <taxon>Flavobacteriaceae</taxon>
        <taxon>Flavobacterium</taxon>
    </lineage>
</organism>
<dbReference type="Gene3D" id="3.30.70.100">
    <property type="match status" value="1"/>
</dbReference>
<reference evidence="4" key="1">
    <citation type="submission" date="2016-12" db="EMBL/GenBank/DDBJ databases">
        <authorList>
            <person name="Varghese N."/>
            <person name="Submissions S."/>
        </authorList>
    </citation>
    <scope>NUCLEOTIDE SEQUENCE [LARGE SCALE GENOMIC DNA]</scope>
    <source>
        <strain evidence="4">DSM 18830</strain>
    </source>
</reference>
<dbReference type="InterPro" id="IPR036163">
    <property type="entry name" value="HMA_dom_sf"/>
</dbReference>
<dbReference type="Proteomes" id="UP000184611">
    <property type="component" value="Unassembled WGS sequence"/>
</dbReference>
<dbReference type="EMBL" id="FRYK01000001">
    <property type="protein sequence ID" value="SHO71935.1"/>
    <property type="molecule type" value="Genomic_DNA"/>
</dbReference>
<keyword evidence="1" id="KW-0732">Signal</keyword>
<name>A0A1M7ZSR5_9FLAO</name>
<evidence type="ECO:0000313" key="4">
    <source>
        <dbReference type="Proteomes" id="UP000184611"/>
    </source>
</evidence>
<evidence type="ECO:0000313" key="3">
    <source>
        <dbReference type="EMBL" id="SHO71935.1"/>
    </source>
</evidence>
<protein>
    <submittedName>
        <fullName evidence="3">Copper chaperone CopZ</fullName>
    </submittedName>
</protein>
<feature type="signal peptide" evidence="1">
    <location>
        <begin position="1"/>
        <end position="19"/>
    </location>
</feature>
<sequence length="114" mass="12625">MKRIVLLVLASLFSLTMVAQEKKSKNKRVEFKVAGNCGMCEKRIEKAAYSVKGVKSAEWHVEDQDIHLVIDETKCSAAAVAKAIAEVGHDTAPVKAQDAVYDKLHGCCNYERMK</sequence>
<dbReference type="PROSITE" id="PS50846">
    <property type="entry name" value="HMA_2"/>
    <property type="match status" value="1"/>
</dbReference>
<feature type="chain" id="PRO_5012839477" evidence="1">
    <location>
        <begin position="20"/>
        <end position="114"/>
    </location>
</feature>
<proteinExistence type="predicted"/>
<dbReference type="AlphaFoldDB" id="A0A1M7ZSR5"/>
<gene>
    <name evidence="3" type="ORF">SAMN05443547_0254</name>
</gene>